<feature type="domain" description="ApaG" evidence="1">
    <location>
        <begin position="3"/>
        <end position="131"/>
    </location>
</feature>
<dbReference type="Pfam" id="PF04379">
    <property type="entry name" value="DUF525"/>
    <property type="match status" value="1"/>
</dbReference>
<dbReference type="NCBIfam" id="NF003967">
    <property type="entry name" value="PRK05461.1"/>
    <property type="match status" value="1"/>
</dbReference>
<gene>
    <name evidence="2" type="ORF">SAMN06265368_4742</name>
</gene>
<keyword evidence="3" id="KW-1185">Reference proteome</keyword>
<dbReference type="PANTHER" id="PTHR14289">
    <property type="entry name" value="F-BOX ONLY PROTEIN 3"/>
    <property type="match status" value="1"/>
</dbReference>
<protein>
    <submittedName>
        <fullName evidence="2">ApaG protein</fullName>
    </submittedName>
</protein>
<dbReference type="GO" id="GO:0070987">
    <property type="term" value="P:error-free translesion synthesis"/>
    <property type="evidence" value="ECO:0007669"/>
    <property type="project" value="TreeGrafter"/>
</dbReference>
<accession>A0A285PJM4</accession>
<evidence type="ECO:0000313" key="3">
    <source>
        <dbReference type="Proteomes" id="UP000219439"/>
    </source>
</evidence>
<dbReference type="OrthoDB" id="9795226at2"/>
<evidence type="ECO:0000313" key="2">
    <source>
        <dbReference type="EMBL" id="SNZ21618.1"/>
    </source>
</evidence>
<dbReference type="RefSeq" id="WP_097155997.1">
    <property type="nucleotide sequence ID" value="NZ_OBEL01000010.1"/>
</dbReference>
<dbReference type="SUPFAM" id="SSF110069">
    <property type="entry name" value="ApaG-like"/>
    <property type="match status" value="1"/>
</dbReference>
<dbReference type="AlphaFoldDB" id="A0A285PJM4"/>
<sequence length="134" mass="15117">MYKTISNSVQVTVTPDYQPQHSLAKDGPYKGKHVWIYEVEICNLSQVNIRLRNRYWHIIDGQGRVQEVSGRGVVGEEPLIPAGDCYSYSSGCPLESDSGIMSGYFEMENEDGERFKVDIPAFSLDLPDQNKVIN</sequence>
<name>A0A285PJM4_9HYPH</name>
<dbReference type="Gene3D" id="2.60.40.1470">
    <property type="entry name" value="ApaG domain"/>
    <property type="match status" value="1"/>
</dbReference>
<proteinExistence type="predicted"/>
<dbReference type="InterPro" id="IPR036767">
    <property type="entry name" value="ApaG_sf"/>
</dbReference>
<dbReference type="Proteomes" id="UP000219439">
    <property type="component" value="Unassembled WGS sequence"/>
</dbReference>
<reference evidence="2 3" key="1">
    <citation type="submission" date="2017-09" db="EMBL/GenBank/DDBJ databases">
        <authorList>
            <person name="Ehlers B."/>
            <person name="Leendertz F.H."/>
        </authorList>
    </citation>
    <scope>NUCLEOTIDE SEQUENCE [LARGE SCALE GENOMIC DNA]</scope>
    <source>
        <strain evidence="2 3">DSM 18289</strain>
    </source>
</reference>
<organism evidence="2 3">
    <name type="scientific">Cohaesibacter gelatinilyticus</name>
    <dbReference type="NCBI Taxonomy" id="372072"/>
    <lineage>
        <taxon>Bacteria</taxon>
        <taxon>Pseudomonadati</taxon>
        <taxon>Pseudomonadota</taxon>
        <taxon>Alphaproteobacteria</taxon>
        <taxon>Hyphomicrobiales</taxon>
        <taxon>Cohaesibacteraceae</taxon>
    </lineage>
</organism>
<evidence type="ECO:0000259" key="1">
    <source>
        <dbReference type="PROSITE" id="PS51087"/>
    </source>
</evidence>
<dbReference type="EMBL" id="OBEL01000010">
    <property type="protein sequence ID" value="SNZ21618.1"/>
    <property type="molecule type" value="Genomic_DNA"/>
</dbReference>
<dbReference type="PROSITE" id="PS51087">
    <property type="entry name" value="APAG"/>
    <property type="match status" value="1"/>
</dbReference>
<dbReference type="InterPro" id="IPR007474">
    <property type="entry name" value="ApaG_domain"/>
</dbReference>
<dbReference type="PANTHER" id="PTHR14289:SF16">
    <property type="entry name" value="POLYMERASE DELTA-INTERACTING PROTEIN 2"/>
    <property type="match status" value="1"/>
</dbReference>